<evidence type="ECO:0008006" key="2">
    <source>
        <dbReference type="Google" id="ProtNLM"/>
    </source>
</evidence>
<dbReference type="SUPFAM" id="SSF47413">
    <property type="entry name" value="lambda repressor-like DNA-binding domains"/>
    <property type="match status" value="1"/>
</dbReference>
<organism evidence="1">
    <name type="scientific">marine sediment metagenome</name>
    <dbReference type="NCBI Taxonomy" id="412755"/>
    <lineage>
        <taxon>unclassified sequences</taxon>
        <taxon>metagenomes</taxon>
        <taxon>ecological metagenomes</taxon>
    </lineage>
</organism>
<dbReference type="InterPro" id="IPR010982">
    <property type="entry name" value="Lambda_DNA-bd_dom_sf"/>
</dbReference>
<evidence type="ECO:0000313" key="1">
    <source>
        <dbReference type="EMBL" id="GAH41092.1"/>
    </source>
</evidence>
<proteinExistence type="predicted"/>
<dbReference type="GO" id="GO:0003677">
    <property type="term" value="F:DNA binding"/>
    <property type="evidence" value="ECO:0007669"/>
    <property type="project" value="InterPro"/>
</dbReference>
<reference evidence="1" key="1">
    <citation type="journal article" date="2014" name="Front. Microbiol.">
        <title>High frequency of phylogenetically diverse reductive dehalogenase-homologous genes in deep subseafloor sedimentary metagenomes.</title>
        <authorList>
            <person name="Kawai M."/>
            <person name="Futagami T."/>
            <person name="Toyoda A."/>
            <person name="Takaki Y."/>
            <person name="Nishi S."/>
            <person name="Hori S."/>
            <person name="Arai W."/>
            <person name="Tsubouchi T."/>
            <person name="Morono Y."/>
            <person name="Uchiyama I."/>
            <person name="Ito T."/>
            <person name="Fujiyama A."/>
            <person name="Inagaki F."/>
            <person name="Takami H."/>
        </authorList>
    </citation>
    <scope>NUCLEOTIDE SEQUENCE</scope>
    <source>
        <strain evidence="1">Expedition CK06-06</strain>
    </source>
</reference>
<dbReference type="AlphaFoldDB" id="X1F829"/>
<accession>X1F829</accession>
<comment type="caution">
    <text evidence="1">The sequence shown here is derived from an EMBL/GenBank/DDBJ whole genome shotgun (WGS) entry which is preliminary data.</text>
</comment>
<name>X1F829_9ZZZZ</name>
<dbReference type="EMBL" id="BARU01011093">
    <property type="protein sequence ID" value="GAH41092.1"/>
    <property type="molecule type" value="Genomic_DNA"/>
</dbReference>
<sequence>MEEIKKLIIILKTQDISLERAAREIKVSFQTIWNWIDAKHDPSELALIQLRKFIKKHEKHEPLTDKKSGI</sequence>
<gene>
    <name evidence="1" type="ORF">S03H2_20930</name>
</gene>
<protein>
    <recommendedName>
        <fullName evidence="2">HTH cro/C1-type domain-containing protein</fullName>
    </recommendedName>
</protein>